<dbReference type="Pfam" id="PF13400">
    <property type="entry name" value="Tad"/>
    <property type="match status" value="1"/>
</dbReference>
<dbReference type="KEGG" id="rba:RB13068"/>
<keyword evidence="5" id="KW-1185">Reference proteome</keyword>
<proteinExistence type="predicted"/>
<gene>
    <name evidence="4" type="ordered locus">RB13068</name>
</gene>
<dbReference type="HOGENOM" id="CLU_546142_0_0_0"/>
<evidence type="ECO:0000256" key="2">
    <source>
        <dbReference type="SAM" id="Phobius"/>
    </source>
</evidence>
<evidence type="ECO:0000313" key="4">
    <source>
        <dbReference type="EMBL" id="CAD77921.1"/>
    </source>
</evidence>
<dbReference type="Proteomes" id="UP000001025">
    <property type="component" value="Chromosome"/>
</dbReference>
<dbReference type="EnsemblBacteria" id="CAD77921">
    <property type="protein sequence ID" value="CAD77921"/>
    <property type="gene ID" value="RB13068"/>
</dbReference>
<name>Q7UHP9_RHOBA</name>
<evidence type="ECO:0000259" key="3">
    <source>
        <dbReference type="Pfam" id="PF13400"/>
    </source>
</evidence>
<dbReference type="OrthoDB" id="251893at2"/>
<feature type="transmembrane region" description="Helical" evidence="2">
    <location>
        <begin position="111"/>
        <end position="131"/>
    </location>
</feature>
<sequence>MMWEGGKCIRSCGANWLSSCGGARGGCLRPLRGRALFGGARSVGALRDPRLPSLIPSGSLRWERCGAVHCSSSTHRGAVTEGSRGARSAPPGRRPTRVFDPGGVKETRGGAVLILIVILLFALFAIAGLLIDIGMARLTQAHMQSVSDAASLEGGWQLAMGANQTTTRIAVVDRAAEMSESWGPHRIELEDGYNLGGSGKPESSQTINRDTLGDPVRPMLDPNVDNDLEGDIVLGKYCDCRENTECWKEFQLNPLPGQPVGYGRGKMFEPTDFDVANSVLVRLRRTGEDDLAGGTSAERLTYLWSRGSLLDFGLKGCGIAVRSESIARLQPVVHVGTHTDREQGIMTATTAAVRVADLDSPTYPFNSLLSVEEPFDIGAIATESPPVIVRDPLMTDWFLPIAKQIPDSTGPWYVVAFTTIRFDGINNATPLSLAEINPTTINASSNLQLAWDTLRARSLDASREIVETNRSLATTPLIRKRLLHAPVLVRSQQIHGGTP</sequence>
<organism evidence="4 5">
    <name type="scientific">Rhodopirellula baltica (strain DSM 10527 / NCIMB 13988 / SH1)</name>
    <dbReference type="NCBI Taxonomy" id="243090"/>
    <lineage>
        <taxon>Bacteria</taxon>
        <taxon>Pseudomonadati</taxon>
        <taxon>Planctomycetota</taxon>
        <taxon>Planctomycetia</taxon>
        <taxon>Pirellulales</taxon>
        <taxon>Pirellulaceae</taxon>
        <taxon>Rhodopirellula</taxon>
    </lineage>
</organism>
<keyword evidence="2" id="KW-1133">Transmembrane helix</keyword>
<reference evidence="4 5" key="1">
    <citation type="journal article" date="2003" name="Proc. Natl. Acad. Sci. U.S.A.">
        <title>Complete genome sequence of the marine planctomycete Pirellula sp. strain 1.</title>
        <authorList>
            <person name="Gloeckner F.O."/>
            <person name="Kube M."/>
            <person name="Bauer M."/>
            <person name="Teeling H."/>
            <person name="Lombardot T."/>
            <person name="Ludwig W."/>
            <person name="Gade D."/>
            <person name="Beck A."/>
            <person name="Borzym K."/>
            <person name="Heitmann K."/>
            <person name="Rabus R."/>
            <person name="Schlesner H."/>
            <person name="Amann R."/>
            <person name="Reinhardt R."/>
        </authorList>
    </citation>
    <scope>NUCLEOTIDE SEQUENCE [LARGE SCALE GENOMIC DNA]</scope>
    <source>
        <strain evidence="5">DSM 10527 / NCIMB 13988 / SH1</strain>
    </source>
</reference>
<dbReference type="EMBL" id="BX294156">
    <property type="protein sequence ID" value="CAD77921.1"/>
    <property type="molecule type" value="Genomic_DNA"/>
</dbReference>
<protein>
    <recommendedName>
        <fullName evidence="3">Putative Flp pilus-assembly TadG-like N-terminal domain-containing protein</fullName>
    </recommendedName>
</protein>
<evidence type="ECO:0000313" key="5">
    <source>
        <dbReference type="Proteomes" id="UP000001025"/>
    </source>
</evidence>
<dbReference type="PATRIC" id="fig|243090.15.peg.6323"/>
<keyword evidence="2" id="KW-0812">Transmembrane</keyword>
<dbReference type="STRING" id="243090.RB13068"/>
<dbReference type="eggNOG" id="ENOG502ZY0S">
    <property type="taxonomic scope" value="Bacteria"/>
</dbReference>
<dbReference type="InterPro" id="IPR028087">
    <property type="entry name" value="Tad_N"/>
</dbReference>
<feature type="compositionally biased region" description="Low complexity" evidence="1">
    <location>
        <begin position="82"/>
        <end position="91"/>
    </location>
</feature>
<feature type="region of interest" description="Disordered" evidence="1">
    <location>
        <begin position="75"/>
        <end position="102"/>
    </location>
</feature>
<evidence type="ECO:0000256" key="1">
    <source>
        <dbReference type="SAM" id="MobiDB-lite"/>
    </source>
</evidence>
<feature type="domain" description="Putative Flp pilus-assembly TadG-like N-terminal" evidence="3">
    <location>
        <begin position="110"/>
        <end position="156"/>
    </location>
</feature>
<keyword evidence="2" id="KW-0472">Membrane</keyword>
<accession>Q7UHP9</accession>
<dbReference type="InParanoid" id="Q7UHP9"/>
<dbReference type="AlphaFoldDB" id="Q7UHP9"/>
<feature type="region of interest" description="Disordered" evidence="1">
    <location>
        <begin position="190"/>
        <end position="221"/>
    </location>
</feature>